<evidence type="ECO:0000256" key="2">
    <source>
        <dbReference type="SAM" id="Phobius"/>
    </source>
</evidence>
<feature type="region of interest" description="Disordered" evidence="1">
    <location>
        <begin position="1"/>
        <end position="28"/>
    </location>
</feature>
<proteinExistence type="predicted"/>
<dbReference type="AlphaFoldDB" id="A0AAW0QUD5"/>
<keyword evidence="2" id="KW-0472">Membrane</keyword>
<reference evidence="3 4" key="1">
    <citation type="submission" date="2023-01" db="EMBL/GenBank/DDBJ databases">
        <title>Analysis of 21 Apiospora genomes using comparative genomics revels a genus with tremendous synthesis potential of carbohydrate active enzymes and secondary metabolites.</title>
        <authorList>
            <person name="Sorensen T."/>
        </authorList>
    </citation>
    <scope>NUCLEOTIDE SEQUENCE [LARGE SCALE GENOMIC DNA]</scope>
    <source>
        <strain evidence="3 4">CBS 117206</strain>
    </source>
</reference>
<sequence length="99" mass="11516">MNPDSEQRSAAFIKEKETTEGPRENPQEGTKLIFDHVLEYCLVNSVRQAYRIYSTMDGWGSLNRREKSTLLLFPFAAPTMIRCGAILIIRDWRLLQRLL</sequence>
<dbReference type="EMBL" id="JAQQWP010000008">
    <property type="protein sequence ID" value="KAK8106776.1"/>
    <property type="molecule type" value="Genomic_DNA"/>
</dbReference>
<dbReference type="Proteomes" id="UP001392437">
    <property type="component" value="Unassembled WGS sequence"/>
</dbReference>
<accession>A0AAW0QUD5</accession>
<evidence type="ECO:0000256" key="1">
    <source>
        <dbReference type="SAM" id="MobiDB-lite"/>
    </source>
</evidence>
<comment type="caution">
    <text evidence="3">The sequence shown here is derived from an EMBL/GenBank/DDBJ whole genome shotgun (WGS) entry which is preliminary data.</text>
</comment>
<evidence type="ECO:0000313" key="4">
    <source>
        <dbReference type="Proteomes" id="UP001392437"/>
    </source>
</evidence>
<protein>
    <submittedName>
        <fullName evidence="3">Uncharacterized protein</fullName>
    </submittedName>
</protein>
<name>A0AAW0QUD5_9PEZI</name>
<evidence type="ECO:0000313" key="3">
    <source>
        <dbReference type="EMBL" id="KAK8106776.1"/>
    </source>
</evidence>
<keyword evidence="2" id="KW-1133">Transmembrane helix</keyword>
<feature type="compositionally biased region" description="Basic and acidic residues" evidence="1">
    <location>
        <begin position="13"/>
        <end position="26"/>
    </location>
</feature>
<feature type="transmembrane region" description="Helical" evidence="2">
    <location>
        <begin position="70"/>
        <end position="89"/>
    </location>
</feature>
<keyword evidence="2" id="KW-0812">Transmembrane</keyword>
<gene>
    <name evidence="3" type="ORF">PG999_010135</name>
</gene>
<organism evidence="3 4">
    <name type="scientific">Apiospora kogelbergensis</name>
    <dbReference type="NCBI Taxonomy" id="1337665"/>
    <lineage>
        <taxon>Eukaryota</taxon>
        <taxon>Fungi</taxon>
        <taxon>Dikarya</taxon>
        <taxon>Ascomycota</taxon>
        <taxon>Pezizomycotina</taxon>
        <taxon>Sordariomycetes</taxon>
        <taxon>Xylariomycetidae</taxon>
        <taxon>Amphisphaeriales</taxon>
        <taxon>Apiosporaceae</taxon>
        <taxon>Apiospora</taxon>
    </lineage>
</organism>
<keyword evidence="4" id="KW-1185">Reference proteome</keyword>